<dbReference type="EMBL" id="FMHW01000002">
    <property type="protein sequence ID" value="SCL20541.1"/>
    <property type="molecule type" value="Genomic_DNA"/>
</dbReference>
<dbReference type="PRINTS" id="PR01217">
    <property type="entry name" value="PRICHEXTENSN"/>
</dbReference>
<feature type="compositionally biased region" description="Pro residues" evidence="1">
    <location>
        <begin position="236"/>
        <end position="250"/>
    </location>
</feature>
<feature type="compositionally biased region" description="Pro residues" evidence="1">
    <location>
        <begin position="299"/>
        <end position="313"/>
    </location>
</feature>
<dbReference type="RefSeq" id="WP_141725149.1">
    <property type="nucleotide sequence ID" value="NZ_FMHW01000002.1"/>
</dbReference>
<keyword evidence="3" id="KW-1185">Reference proteome</keyword>
<dbReference type="AlphaFoldDB" id="A0A1C6RTY7"/>
<feature type="compositionally biased region" description="Low complexity" evidence="1">
    <location>
        <begin position="256"/>
        <end position="268"/>
    </location>
</feature>
<sequence>MIIPVALFNFEAGGLRNGHRDLRPLVDAFHDVDTPPALILLCEAKTWHEHGQHPLHQAAELLADRFDRPYVGMLGHDPRGPIPPAILYDPTLLTLRSWHTPDDPHAFTDKRNIALFAIRDTGTPGNPDSRTVFAAAVAHWDPHCGIRRRQQAALLDRYGTIDMPLILVATSTPPRPHPTCPNATGQPPATAPAPRKPANTPTAPGPPTPTPATTSSAAGTPTPTAATTAAASTPSPNSPGPPAPTQPCYPPSTMMSTPAGACSSTGSSPTPPCDPTSTRAATGFMCRHNAPTPLTTDSSPPPWPSTPPPPTPSHGPRDRIPLR</sequence>
<gene>
    <name evidence="2" type="ORF">GA0074692_0896</name>
</gene>
<feature type="compositionally biased region" description="Low complexity" evidence="1">
    <location>
        <begin position="211"/>
        <end position="235"/>
    </location>
</feature>
<evidence type="ECO:0000313" key="3">
    <source>
        <dbReference type="Proteomes" id="UP000198959"/>
    </source>
</evidence>
<feature type="region of interest" description="Disordered" evidence="1">
    <location>
        <begin position="169"/>
        <end position="323"/>
    </location>
</feature>
<dbReference type="Proteomes" id="UP000198959">
    <property type="component" value="Unassembled WGS sequence"/>
</dbReference>
<name>A0A1C6RTY7_9ACTN</name>
<evidence type="ECO:0000313" key="2">
    <source>
        <dbReference type="EMBL" id="SCL20541.1"/>
    </source>
</evidence>
<organism evidence="2 3">
    <name type="scientific">Micromonospora pallida</name>
    <dbReference type="NCBI Taxonomy" id="145854"/>
    <lineage>
        <taxon>Bacteria</taxon>
        <taxon>Bacillati</taxon>
        <taxon>Actinomycetota</taxon>
        <taxon>Actinomycetes</taxon>
        <taxon>Micromonosporales</taxon>
        <taxon>Micromonosporaceae</taxon>
        <taxon>Micromonospora</taxon>
    </lineage>
</organism>
<reference evidence="3" key="1">
    <citation type="submission" date="2016-06" db="EMBL/GenBank/DDBJ databases">
        <authorList>
            <person name="Varghese N."/>
            <person name="Submissions Spin"/>
        </authorList>
    </citation>
    <scope>NUCLEOTIDE SEQUENCE [LARGE SCALE GENOMIC DNA]</scope>
    <source>
        <strain evidence="3">DSM 43817</strain>
    </source>
</reference>
<protein>
    <submittedName>
        <fullName evidence="2">Uncharacterized protein</fullName>
    </submittedName>
</protein>
<proteinExistence type="predicted"/>
<dbReference type="OrthoDB" id="3523129at2"/>
<accession>A0A1C6RTY7</accession>
<evidence type="ECO:0000256" key="1">
    <source>
        <dbReference type="SAM" id="MobiDB-lite"/>
    </source>
</evidence>
<dbReference type="STRING" id="145854.GA0074692_0896"/>